<dbReference type="RefSeq" id="WP_092904894.1">
    <property type="nucleotide sequence ID" value="NZ_FOZS01000002.1"/>
</dbReference>
<evidence type="ECO:0000313" key="2">
    <source>
        <dbReference type="EMBL" id="SFS72131.1"/>
    </source>
</evidence>
<dbReference type="EMBL" id="FOZS01000002">
    <property type="protein sequence ID" value="SFS72131.1"/>
    <property type="molecule type" value="Genomic_DNA"/>
</dbReference>
<name>A0A1I6S5B3_9EURY</name>
<keyword evidence="1" id="KW-0472">Membrane</keyword>
<sequence>MSDYLEEVPWGNLWRWGVSSLLFFFVFVFLLILATSAGALNDGTINSILQLVIIVSSIIIGAIVVWSDEIPWPGDP</sequence>
<keyword evidence="3" id="KW-1185">Reference proteome</keyword>
<evidence type="ECO:0000256" key="1">
    <source>
        <dbReference type="SAM" id="Phobius"/>
    </source>
</evidence>
<protein>
    <submittedName>
        <fullName evidence="2">Uncharacterized protein</fullName>
    </submittedName>
</protein>
<accession>A0A1I6S5B3</accession>
<evidence type="ECO:0000313" key="3">
    <source>
        <dbReference type="Proteomes" id="UP000199199"/>
    </source>
</evidence>
<feature type="transmembrane region" description="Helical" evidence="1">
    <location>
        <begin position="47"/>
        <end position="66"/>
    </location>
</feature>
<feature type="transmembrane region" description="Helical" evidence="1">
    <location>
        <begin position="20"/>
        <end position="40"/>
    </location>
</feature>
<gene>
    <name evidence="2" type="ORF">SAMN04488556_2431</name>
</gene>
<keyword evidence="1" id="KW-1133">Transmembrane helix</keyword>
<dbReference type="Proteomes" id="UP000199199">
    <property type="component" value="Unassembled WGS sequence"/>
</dbReference>
<keyword evidence="1" id="KW-0812">Transmembrane</keyword>
<dbReference type="AlphaFoldDB" id="A0A1I6S5B3"/>
<organism evidence="2 3">
    <name type="scientific">Halostagnicola kamekurae</name>
    <dbReference type="NCBI Taxonomy" id="619731"/>
    <lineage>
        <taxon>Archaea</taxon>
        <taxon>Methanobacteriati</taxon>
        <taxon>Methanobacteriota</taxon>
        <taxon>Stenosarchaea group</taxon>
        <taxon>Halobacteria</taxon>
        <taxon>Halobacteriales</taxon>
        <taxon>Natrialbaceae</taxon>
        <taxon>Halostagnicola</taxon>
    </lineage>
</organism>
<proteinExistence type="predicted"/>
<reference evidence="3" key="1">
    <citation type="submission" date="2016-10" db="EMBL/GenBank/DDBJ databases">
        <authorList>
            <person name="Varghese N."/>
            <person name="Submissions S."/>
        </authorList>
    </citation>
    <scope>NUCLEOTIDE SEQUENCE [LARGE SCALE GENOMIC DNA]</scope>
    <source>
        <strain evidence="3">DSM 22427</strain>
    </source>
</reference>